<feature type="compositionally biased region" description="Low complexity" evidence="1">
    <location>
        <begin position="684"/>
        <end position="758"/>
    </location>
</feature>
<name>A0ABR2JFL1_9EUKA</name>
<accession>A0ABR2JFL1</accession>
<comment type="caution">
    <text evidence="2">The sequence shown here is derived from an EMBL/GenBank/DDBJ whole genome shotgun (WGS) entry which is preliminary data.</text>
</comment>
<feature type="compositionally biased region" description="Polar residues" evidence="1">
    <location>
        <begin position="396"/>
        <end position="422"/>
    </location>
</feature>
<evidence type="ECO:0000256" key="1">
    <source>
        <dbReference type="SAM" id="MobiDB-lite"/>
    </source>
</evidence>
<proteinExistence type="predicted"/>
<feature type="compositionally biased region" description="Polar residues" evidence="1">
    <location>
        <begin position="598"/>
        <end position="616"/>
    </location>
</feature>
<feature type="compositionally biased region" description="Low complexity" evidence="1">
    <location>
        <begin position="443"/>
        <end position="465"/>
    </location>
</feature>
<reference evidence="2 3" key="1">
    <citation type="submission" date="2024-04" db="EMBL/GenBank/DDBJ databases">
        <title>Tritrichomonas musculus Genome.</title>
        <authorList>
            <person name="Alves-Ferreira E."/>
            <person name="Grigg M."/>
            <person name="Lorenzi H."/>
            <person name="Galac M."/>
        </authorList>
    </citation>
    <scope>NUCLEOTIDE SEQUENCE [LARGE SCALE GENOMIC DNA]</scope>
    <source>
        <strain evidence="2 3">EAF2021</strain>
    </source>
</reference>
<dbReference type="Proteomes" id="UP001470230">
    <property type="component" value="Unassembled WGS sequence"/>
</dbReference>
<feature type="compositionally biased region" description="Low complexity" evidence="1">
    <location>
        <begin position="481"/>
        <end position="519"/>
    </location>
</feature>
<protein>
    <submittedName>
        <fullName evidence="2">Uncharacterized protein</fullName>
    </submittedName>
</protein>
<feature type="compositionally biased region" description="Polar residues" evidence="1">
    <location>
        <begin position="665"/>
        <end position="683"/>
    </location>
</feature>
<gene>
    <name evidence="2" type="ORF">M9Y10_005900</name>
</gene>
<sequence length="934" mass="102259">MQNPYYTKNRFVYSVDDGNKSATITYSTNPISLISTNIDSVFSEKWNPEITRNVTFFKDFDLPVSFFPINSIRNIIQNLQLGENCFKAKYILENKVKSYLTKDFRDCSLYSLGISKFSNGYLRFMIICCSKGVIIIDTSLINNNNYYNDHSTNNNNNNEINSCIHDFLRFINNSAEVVGTNFSSSLQIVESLYQVKLGIRDIDTVDNYINFLRSAQIGPNWKTICTHQVHDFPSCDASNFDPNGLFSVLDVISIAHRTVASYYYSTNVCDDSAVFIAQIPNIVPQSCPIDQLKHKEQPKITIERPDEDKKKKGFIVNGNIITTFNNKSNTNANIVNEALKNLNSNDVIDDHIKKEEQNLPENTRLPFTLPVSAPASNDPTSSAQTQKLTLIPNKNLFKSSDSGVSKSNDGSSTNSGVSSNPLQPAPFSLLPNAMSHTQTAGTPLSLLPSAQSKKPSSQQPKQTPLTNLILPNAKSSKEQHLNPTPNNQLNLNVKSSNVSNPSNPSVPSNTSSASSNTQSDATKPSNADSSINVSSDSTKTSTEASNAAPSSDTSPHTSAASPKSAQTSAGQPASSSAGNSPSHPPLNVPGVNGVGNKDPSSYMMTTKSSPRRQSQDPPRMQISMIDKENQQQQQQQQQSQSQPQAATKNANSVANPAPANGASSQTRNNNFTYSYSRNNSNNPFVYNASSSNNNNNNNNNNPFVYNASSSSRNTNSNNSNPFVYNASSNNNNNNNPFVYNASSKNSSSSGGGKNRNNSFNEKFHYRSPSVDNETQASKTGSDSRNANYNSSSTYNNNNNNNNSSSSSRRFGQSSSNNRFFYSKSNSTETSNSSSTANFTSLAANQETAAKASENKTEAKEKTVVIETKEKEEEKSLNVVNDDFWSKLRSIEASLAAEGVIQSTEDGFICKKCDVIISKSFSNLMRHCWECHNNE</sequence>
<organism evidence="2 3">
    <name type="scientific">Tritrichomonas musculus</name>
    <dbReference type="NCBI Taxonomy" id="1915356"/>
    <lineage>
        <taxon>Eukaryota</taxon>
        <taxon>Metamonada</taxon>
        <taxon>Parabasalia</taxon>
        <taxon>Tritrichomonadida</taxon>
        <taxon>Tritrichomonadidae</taxon>
        <taxon>Tritrichomonas</taxon>
    </lineage>
</organism>
<feature type="compositionally biased region" description="Polar residues" evidence="1">
    <location>
        <begin position="769"/>
        <end position="782"/>
    </location>
</feature>
<evidence type="ECO:0000313" key="3">
    <source>
        <dbReference type="Proteomes" id="UP001470230"/>
    </source>
</evidence>
<dbReference type="EMBL" id="JAPFFF010000012">
    <property type="protein sequence ID" value="KAK8875725.1"/>
    <property type="molecule type" value="Genomic_DNA"/>
</dbReference>
<feature type="compositionally biased region" description="Low complexity" evidence="1">
    <location>
        <begin position="783"/>
        <end position="835"/>
    </location>
</feature>
<keyword evidence="3" id="KW-1185">Reference proteome</keyword>
<feature type="compositionally biased region" description="Polar residues" evidence="1">
    <location>
        <begin position="374"/>
        <end position="388"/>
    </location>
</feature>
<feature type="region of interest" description="Disordered" evidence="1">
    <location>
        <begin position="356"/>
        <end position="835"/>
    </location>
</feature>
<evidence type="ECO:0000313" key="2">
    <source>
        <dbReference type="EMBL" id="KAK8875725.1"/>
    </source>
</evidence>
<feature type="compositionally biased region" description="Polar residues" evidence="1">
    <location>
        <begin position="520"/>
        <end position="581"/>
    </location>
</feature>
<feature type="compositionally biased region" description="Low complexity" evidence="1">
    <location>
        <begin position="630"/>
        <end position="664"/>
    </location>
</feature>